<dbReference type="Proteomes" id="UP000655016">
    <property type="component" value="Unassembled WGS sequence"/>
</dbReference>
<feature type="transmembrane region" description="Helical" evidence="1">
    <location>
        <begin position="7"/>
        <end position="26"/>
    </location>
</feature>
<dbReference type="RefSeq" id="WP_163395571.1">
    <property type="nucleotide sequence ID" value="NZ_BMKP01000008.1"/>
</dbReference>
<comment type="caution">
    <text evidence="2">The sequence shown here is derived from an EMBL/GenBank/DDBJ whole genome shotgun (WGS) entry which is preliminary data.</text>
</comment>
<evidence type="ECO:0000256" key="1">
    <source>
        <dbReference type="SAM" id="Phobius"/>
    </source>
</evidence>
<accession>A0ABQ1UND9</accession>
<keyword evidence="1" id="KW-0472">Membrane</keyword>
<dbReference type="EMBL" id="BMKP01000008">
    <property type="protein sequence ID" value="GGF21422.1"/>
    <property type="molecule type" value="Genomic_DNA"/>
</dbReference>
<reference evidence="3" key="1">
    <citation type="journal article" date="2019" name="Int. J. Syst. Evol. Microbiol.">
        <title>The Global Catalogue of Microorganisms (GCM) 10K type strain sequencing project: providing services to taxonomists for standard genome sequencing and annotation.</title>
        <authorList>
            <consortium name="The Broad Institute Genomics Platform"/>
            <consortium name="The Broad Institute Genome Sequencing Center for Infectious Disease"/>
            <person name="Wu L."/>
            <person name="Ma J."/>
        </authorList>
    </citation>
    <scope>NUCLEOTIDE SEQUENCE [LARGE SCALE GENOMIC DNA]</scope>
    <source>
        <strain evidence="3">CGMCC 1.16060</strain>
    </source>
</reference>
<keyword evidence="1" id="KW-1133">Transmembrane helix</keyword>
<sequence length="260" mass="29518">MNDDVKELIGMLLILTIIIAGIQWVLVRFVHWSAALVATGVIALFVSSLYVALKHATPNGGSNGPNGSEYIMPAFITFACLLCGLAIVSHLTQNRLPKLAFIIPLGFMFLFVVGRYVYKDITGASFYYNYFSSCKIELINKSGGEPVIEEISFKNTSNGFTTDIHTNLNEEIYPNITRFADKIIFRNYPSGKNPSFYKEFPLDYSLFKEKKGPRIGYIFWLRHKIVLPMKIVLLPGNKVDLYLDNHLVHQYDLNNQDFLK</sequence>
<protein>
    <submittedName>
        <fullName evidence="2">Uncharacterized protein</fullName>
    </submittedName>
</protein>
<feature type="transmembrane region" description="Helical" evidence="1">
    <location>
        <begin position="99"/>
        <end position="118"/>
    </location>
</feature>
<keyword evidence="1" id="KW-0812">Transmembrane</keyword>
<name>A0ABQ1UND9_9FLAO</name>
<evidence type="ECO:0000313" key="2">
    <source>
        <dbReference type="EMBL" id="GGF21422.1"/>
    </source>
</evidence>
<feature type="transmembrane region" description="Helical" evidence="1">
    <location>
        <begin position="74"/>
        <end position="93"/>
    </location>
</feature>
<evidence type="ECO:0000313" key="3">
    <source>
        <dbReference type="Proteomes" id="UP000655016"/>
    </source>
</evidence>
<organism evidence="2 3">
    <name type="scientific">Flavobacterium limi</name>
    <dbReference type="NCBI Taxonomy" id="2045105"/>
    <lineage>
        <taxon>Bacteria</taxon>
        <taxon>Pseudomonadati</taxon>
        <taxon>Bacteroidota</taxon>
        <taxon>Flavobacteriia</taxon>
        <taxon>Flavobacteriales</taxon>
        <taxon>Flavobacteriaceae</taxon>
        <taxon>Flavobacterium</taxon>
    </lineage>
</organism>
<keyword evidence="3" id="KW-1185">Reference proteome</keyword>
<feature type="transmembrane region" description="Helical" evidence="1">
    <location>
        <begin position="32"/>
        <end position="53"/>
    </location>
</feature>
<gene>
    <name evidence="2" type="ORF">GCM10011518_33250</name>
</gene>
<proteinExistence type="predicted"/>